<keyword evidence="4" id="KW-1185">Reference proteome</keyword>
<feature type="signal peptide" evidence="2">
    <location>
        <begin position="1"/>
        <end position="26"/>
    </location>
</feature>
<evidence type="ECO:0000256" key="1">
    <source>
        <dbReference type="SAM" id="Phobius"/>
    </source>
</evidence>
<sequence length="325" mass="36113">MYFHTICEITLVYISLIVSFLPSATPECNTPIVISGNSSSPRPMKGGEPIAFKPLGDKLTKIIVTIYDHRLSNLLLTVAITEVAVKKGAWQINGKVGNYGRFANRRRGNNLKFKQDYIKGEWMYLYINLDVVMKDSNVTEVKLKSRGGETTRIFKTQGLTSGSKAAILVGYKGNKAPFLVSWNCSHINDTIDVSTTTETVTTTLVSSTEQSYMQSISNFPRNTEISYFTTSYAEAIPNSTLEKVDKTLNLKEENKTTNSRSCKIVGLMMTCSSLFFKWIGCSIIVLIAVFILLGITGQFNCYPETNKKAAELIPINGLTLLPRYS</sequence>
<keyword evidence="2" id="KW-0732">Signal</keyword>
<dbReference type="AlphaFoldDB" id="A0AAV2QEZ4"/>
<name>A0AAV2QEZ4_MEGNR</name>
<evidence type="ECO:0000313" key="4">
    <source>
        <dbReference type="Proteomes" id="UP001497623"/>
    </source>
</evidence>
<protein>
    <submittedName>
        <fullName evidence="3">Uncharacterized protein</fullName>
    </submittedName>
</protein>
<gene>
    <name evidence="3" type="ORF">MNOR_LOCUS11792</name>
</gene>
<organism evidence="3 4">
    <name type="scientific">Meganyctiphanes norvegica</name>
    <name type="common">Northern krill</name>
    <name type="synonym">Thysanopoda norvegica</name>
    <dbReference type="NCBI Taxonomy" id="48144"/>
    <lineage>
        <taxon>Eukaryota</taxon>
        <taxon>Metazoa</taxon>
        <taxon>Ecdysozoa</taxon>
        <taxon>Arthropoda</taxon>
        <taxon>Crustacea</taxon>
        <taxon>Multicrustacea</taxon>
        <taxon>Malacostraca</taxon>
        <taxon>Eumalacostraca</taxon>
        <taxon>Eucarida</taxon>
        <taxon>Euphausiacea</taxon>
        <taxon>Euphausiidae</taxon>
        <taxon>Meganyctiphanes</taxon>
    </lineage>
</organism>
<feature type="chain" id="PRO_5044022113" evidence="2">
    <location>
        <begin position="27"/>
        <end position="325"/>
    </location>
</feature>
<keyword evidence="1" id="KW-0472">Membrane</keyword>
<feature type="transmembrane region" description="Helical" evidence="1">
    <location>
        <begin position="275"/>
        <end position="295"/>
    </location>
</feature>
<keyword evidence="1" id="KW-0812">Transmembrane</keyword>
<dbReference type="Proteomes" id="UP001497623">
    <property type="component" value="Unassembled WGS sequence"/>
</dbReference>
<dbReference type="EMBL" id="CAXKWB010006272">
    <property type="protein sequence ID" value="CAL4082272.1"/>
    <property type="molecule type" value="Genomic_DNA"/>
</dbReference>
<keyword evidence="1" id="KW-1133">Transmembrane helix</keyword>
<reference evidence="3 4" key="1">
    <citation type="submission" date="2024-05" db="EMBL/GenBank/DDBJ databases">
        <authorList>
            <person name="Wallberg A."/>
        </authorList>
    </citation>
    <scope>NUCLEOTIDE SEQUENCE [LARGE SCALE GENOMIC DNA]</scope>
</reference>
<evidence type="ECO:0000313" key="3">
    <source>
        <dbReference type="EMBL" id="CAL4082272.1"/>
    </source>
</evidence>
<evidence type="ECO:0000256" key="2">
    <source>
        <dbReference type="SAM" id="SignalP"/>
    </source>
</evidence>
<proteinExistence type="predicted"/>
<accession>A0AAV2QEZ4</accession>
<comment type="caution">
    <text evidence="3">The sequence shown here is derived from an EMBL/GenBank/DDBJ whole genome shotgun (WGS) entry which is preliminary data.</text>
</comment>